<feature type="binding site" evidence="15">
    <location>
        <position position="120"/>
    </location>
    <ligand>
        <name>Fe cation</name>
        <dbReference type="ChEBI" id="CHEBI:24875"/>
    </ligand>
</feature>
<dbReference type="GO" id="GO:0000976">
    <property type="term" value="F:transcription cis-regulatory region binding"/>
    <property type="evidence" value="ECO:0007669"/>
    <property type="project" value="TreeGrafter"/>
</dbReference>
<comment type="cofactor">
    <cofactor evidence="15">
        <name>Mn(2+)</name>
        <dbReference type="ChEBI" id="CHEBI:29035"/>
    </cofactor>
    <cofactor evidence="15">
        <name>Fe(2+)</name>
        <dbReference type="ChEBI" id="CHEBI:29033"/>
    </cofactor>
    <text evidence="15">Binds 1 Mn(2+) or Fe(2+) ion per subunit.</text>
</comment>
<feature type="binding site" evidence="14">
    <location>
        <position position="145"/>
    </location>
    <ligand>
        <name>Zn(2+)</name>
        <dbReference type="ChEBI" id="CHEBI:29105"/>
    </ligand>
</feature>
<evidence type="ECO:0000256" key="12">
    <source>
        <dbReference type="ARBA" id="ARBA00023125"/>
    </source>
</evidence>
<dbReference type="GO" id="GO:0005829">
    <property type="term" value="C:cytosol"/>
    <property type="evidence" value="ECO:0007669"/>
    <property type="project" value="TreeGrafter"/>
</dbReference>
<evidence type="ECO:0000256" key="3">
    <source>
        <dbReference type="ARBA" id="ARBA00007957"/>
    </source>
</evidence>
<keyword evidence="10 15" id="KW-0408">Iron</keyword>
<comment type="similarity">
    <text evidence="3">Belongs to the Fur family.</text>
</comment>
<feature type="binding site" evidence="15">
    <location>
        <position position="99"/>
    </location>
    <ligand>
        <name>Fe cation</name>
        <dbReference type="ChEBI" id="CHEBI:24875"/>
    </ligand>
</feature>
<evidence type="ECO:0000256" key="8">
    <source>
        <dbReference type="ARBA" id="ARBA00022723"/>
    </source>
</evidence>
<feature type="binding site" evidence="14">
    <location>
        <position position="108"/>
    </location>
    <ligand>
        <name>Zn(2+)</name>
        <dbReference type="ChEBI" id="CHEBI:29105"/>
    </ligand>
</feature>
<protein>
    <recommendedName>
        <fullName evidence="5">Ferric uptake regulation protein</fullName>
    </recommendedName>
</protein>
<evidence type="ECO:0000256" key="11">
    <source>
        <dbReference type="ARBA" id="ARBA00023015"/>
    </source>
</evidence>
<comment type="cofactor">
    <cofactor evidence="14">
        <name>Zn(2+)</name>
        <dbReference type="ChEBI" id="CHEBI:29105"/>
    </cofactor>
    <text evidence="14">Binds 1 zinc ion per subunit.</text>
</comment>
<evidence type="ECO:0000256" key="14">
    <source>
        <dbReference type="PIRSR" id="PIRSR602481-1"/>
    </source>
</evidence>
<evidence type="ECO:0000256" key="6">
    <source>
        <dbReference type="ARBA" id="ARBA00022490"/>
    </source>
</evidence>
<dbReference type="Gene3D" id="1.10.10.10">
    <property type="entry name" value="Winged helix-like DNA-binding domain superfamily/Winged helix DNA-binding domain"/>
    <property type="match status" value="1"/>
</dbReference>
<keyword evidence="6" id="KW-0963">Cytoplasm</keyword>
<dbReference type="GO" id="GO:0003700">
    <property type="term" value="F:DNA-binding transcription factor activity"/>
    <property type="evidence" value="ECO:0007669"/>
    <property type="project" value="InterPro"/>
</dbReference>
<dbReference type="EMBL" id="QPGR01000008">
    <property type="protein sequence ID" value="TBR80747.1"/>
    <property type="molecule type" value="Genomic_DNA"/>
</dbReference>
<proteinExistence type="inferred from homology"/>
<evidence type="ECO:0000256" key="15">
    <source>
        <dbReference type="PIRSR" id="PIRSR602481-2"/>
    </source>
</evidence>
<keyword evidence="12" id="KW-0238">DNA-binding</keyword>
<dbReference type="GO" id="GO:1900705">
    <property type="term" value="P:negative regulation of siderophore biosynthetic process"/>
    <property type="evidence" value="ECO:0007669"/>
    <property type="project" value="TreeGrafter"/>
</dbReference>
<evidence type="ECO:0000256" key="2">
    <source>
        <dbReference type="ARBA" id="ARBA00004496"/>
    </source>
</evidence>
<feature type="binding site" evidence="15">
    <location>
        <position position="137"/>
    </location>
    <ligand>
        <name>Fe cation</name>
        <dbReference type="ChEBI" id="CHEBI:24875"/>
    </ligand>
</feature>
<feature type="binding site" evidence="14">
    <location>
        <position position="105"/>
    </location>
    <ligand>
        <name>Zn(2+)</name>
        <dbReference type="ChEBI" id="CHEBI:29105"/>
    </ligand>
</feature>
<comment type="subunit">
    <text evidence="4">Homodimer.</text>
</comment>
<name>A0A4Q9JUI4_9BACT</name>
<comment type="caution">
    <text evidence="16">The sequence shown here is derived from an EMBL/GenBank/DDBJ whole genome shotgun (WGS) entry which is preliminary data.</text>
</comment>
<evidence type="ECO:0000256" key="4">
    <source>
        <dbReference type="ARBA" id="ARBA00011738"/>
    </source>
</evidence>
<dbReference type="Proteomes" id="UP000292583">
    <property type="component" value="Unassembled WGS sequence"/>
</dbReference>
<reference evidence="16 17" key="1">
    <citation type="submission" date="2018-07" db="EMBL/GenBank/DDBJ databases">
        <title>Campylobacter zealandensis sp. nov., isolated from birds and water in New Zealand.</title>
        <authorList>
            <person name="Wilkinson D.A."/>
            <person name="Biggs P.J."/>
            <person name="French N.P."/>
            <person name="Midwinter A.C."/>
        </authorList>
    </citation>
    <scope>NUCLEOTIDE SEQUENCE [LARGE SCALE GENOMIC DNA]</scope>
    <source>
        <strain evidence="16 17">B423b</strain>
    </source>
</reference>
<evidence type="ECO:0000256" key="1">
    <source>
        <dbReference type="ARBA" id="ARBA00002997"/>
    </source>
</evidence>
<dbReference type="PANTHER" id="PTHR33202:SF2">
    <property type="entry name" value="FERRIC UPTAKE REGULATION PROTEIN"/>
    <property type="match status" value="1"/>
</dbReference>
<comment type="subcellular location">
    <subcellularLocation>
        <location evidence="2">Cytoplasm</location>
    </subcellularLocation>
</comment>
<keyword evidence="17" id="KW-1185">Reference proteome</keyword>
<feature type="binding site" evidence="15">
    <location>
        <position position="101"/>
    </location>
    <ligand>
        <name>Fe cation</name>
        <dbReference type="ChEBI" id="CHEBI:24875"/>
    </ligand>
</feature>
<evidence type="ECO:0000256" key="10">
    <source>
        <dbReference type="ARBA" id="ARBA00023004"/>
    </source>
</evidence>
<evidence type="ECO:0000256" key="5">
    <source>
        <dbReference type="ARBA" id="ARBA00020910"/>
    </source>
</evidence>
<dbReference type="GO" id="GO:0008270">
    <property type="term" value="F:zinc ion binding"/>
    <property type="evidence" value="ECO:0007669"/>
    <property type="project" value="TreeGrafter"/>
</dbReference>
<evidence type="ECO:0000256" key="9">
    <source>
        <dbReference type="ARBA" id="ARBA00022833"/>
    </source>
</evidence>
<keyword evidence="9 14" id="KW-0862">Zinc</keyword>
<dbReference type="InterPro" id="IPR036390">
    <property type="entry name" value="WH_DNA-bd_sf"/>
</dbReference>
<evidence type="ECO:0000313" key="17">
    <source>
        <dbReference type="Proteomes" id="UP000292583"/>
    </source>
</evidence>
<dbReference type="InterPro" id="IPR036388">
    <property type="entry name" value="WH-like_DNA-bd_sf"/>
</dbReference>
<feature type="binding site" evidence="14">
    <location>
        <position position="148"/>
    </location>
    <ligand>
        <name>Zn(2+)</name>
        <dbReference type="ChEBI" id="CHEBI:29105"/>
    </ligand>
</feature>
<evidence type="ECO:0000313" key="16">
    <source>
        <dbReference type="EMBL" id="TBR80747.1"/>
    </source>
</evidence>
<dbReference type="OrthoDB" id="8659436at2"/>
<sequence>MLVENIEYDVLLESFKKILRQGGLKYTKQREILLKTLYNSDTHYTPESLYMEIKQIEPNLNIGIATVYRTLNLLEDAQMVTSISFGSAGKKYELANKPHHDHMICKNCGKIIEFENSIIEEQQSIIAQQYNFKLTGHLMQLYGICSECNLKPKTRI</sequence>
<dbReference type="SUPFAM" id="SSF46785">
    <property type="entry name" value="Winged helix' DNA-binding domain"/>
    <property type="match status" value="1"/>
</dbReference>
<keyword evidence="13" id="KW-0804">Transcription</keyword>
<keyword evidence="8 14" id="KW-0479">Metal-binding</keyword>
<evidence type="ECO:0000256" key="13">
    <source>
        <dbReference type="ARBA" id="ARBA00023163"/>
    </source>
</evidence>
<dbReference type="InterPro" id="IPR002481">
    <property type="entry name" value="FUR"/>
</dbReference>
<dbReference type="RefSeq" id="WP_131163743.1">
    <property type="nucleotide sequence ID" value="NZ_JAENKU010000005.1"/>
</dbReference>
<dbReference type="Pfam" id="PF01475">
    <property type="entry name" value="FUR"/>
    <property type="match status" value="1"/>
</dbReference>
<dbReference type="GO" id="GO:0045892">
    <property type="term" value="P:negative regulation of DNA-templated transcription"/>
    <property type="evidence" value="ECO:0007669"/>
    <property type="project" value="TreeGrafter"/>
</dbReference>
<comment type="function">
    <text evidence="1">Acts as a global negative controlling element, employing Fe(2+) as a cofactor to bind the operator of the repressed genes.</text>
</comment>
<dbReference type="AlphaFoldDB" id="A0A4Q9JUI4"/>
<dbReference type="CDD" id="cd07153">
    <property type="entry name" value="Fur_like"/>
    <property type="match status" value="1"/>
</dbReference>
<gene>
    <name evidence="16" type="ORF">DU473_05185</name>
</gene>
<accession>A0A4Q9JUI4</accession>
<keyword evidence="11" id="KW-0805">Transcription regulation</keyword>
<keyword evidence="7" id="KW-0678">Repressor</keyword>
<dbReference type="FunFam" id="3.30.1490.190:FF:000001">
    <property type="entry name" value="Ferric uptake regulation protein"/>
    <property type="match status" value="1"/>
</dbReference>
<evidence type="ECO:0000256" key="7">
    <source>
        <dbReference type="ARBA" id="ARBA00022491"/>
    </source>
</evidence>
<organism evidence="16 17">
    <name type="scientific">Campylobacter novaezeelandiae</name>
    <dbReference type="NCBI Taxonomy" id="2267891"/>
    <lineage>
        <taxon>Bacteria</taxon>
        <taxon>Pseudomonadati</taxon>
        <taxon>Campylobacterota</taxon>
        <taxon>Epsilonproteobacteria</taxon>
        <taxon>Campylobacterales</taxon>
        <taxon>Campylobacteraceae</taxon>
        <taxon>Campylobacter</taxon>
    </lineage>
</organism>
<dbReference type="PANTHER" id="PTHR33202">
    <property type="entry name" value="ZINC UPTAKE REGULATION PROTEIN"/>
    <property type="match status" value="1"/>
</dbReference>
<dbReference type="InterPro" id="IPR043135">
    <property type="entry name" value="Fur_C"/>
</dbReference>
<dbReference type="Gene3D" id="3.30.1490.190">
    <property type="match status" value="1"/>
</dbReference>